<evidence type="ECO:0000313" key="2">
    <source>
        <dbReference type="EMBL" id="KAF2785619.1"/>
    </source>
</evidence>
<accession>A0A6A6WNG9</accession>
<organism evidence="2 3">
    <name type="scientific">Melanomma pulvis-pyrius CBS 109.77</name>
    <dbReference type="NCBI Taxonomy" id="1314802"/>
    <lineage>
        <taxon>Eukaryota</taxon>
        <taxon>Fungi</taxon>
        <taxon>Dikarya</taxon>
        <taxon>Ascomycota</taxon>
        <taxon>Pezizomycotina</taxon>
        <taxon>Dothideomycetes</taxon>
        <taxon>Pleosporomycetidae</taxon>
        <taxon>Pleosporales</taxon>
        <taxon>Melanommataceae</taxon>
        <taxon>Melanomma</taxon>
    </lineage>
</organism>
<feature type="domain" description="Reverse transcriptase Ty1/copia-type" evidence="1">
    <location>
        <begin position="3"/>
        <end position="73"/>
    </location>
</feature>
<gene>
    <name evidence="2" type="ORF">K505DRAFT_261690</name>
</gene>
<dbReference type="OrthoDB" id="3943081at2759"/>
<protein>
    <recommendedName>
        <fullName evidence="1">Reverse transcriptase Ty1/copia-type domain-containing protein</fullName>
    </recommendedName>
</protein>
<name>A0A6A6WNG9_9PLEO</name>
<evidence type="ECO:0000313" key="3">
    <source>
        <dbReference type="Proteomes" id="UP000799757"/>
    </source>
</evidence>
<reference evidence="2" key="1">
    <citation type="journal article" date="2020" name="Stud. Mycol.">
        <title>101 Dothideomycetes genomes: a test case for predicting lifestyles and emergence of pathogens.</title>
        <authorList>
            <person name="Haridas S."/>
            <person name="Albert R."/>
            <person name="Binder M."/>
            <person name="Bloem J."/>
            <person name="Labutti K."/>
            <person name="Salamov A."/>
            <person name="Andreopoulos B."/>
            <person name="Baker S."/>
            <person name="Barry K."/>
            <person name="Bills G."/>
            <person name="Bluhm B."/>
            <person name="Cannon C."/>
            <person name="Castanera R."/>
            <person name="Culley D."/>
            <person name="Daum C."/>
            <person name="Ezra D."/>
            <person name="Gonzalez J."/>
            <person name="Henrissat B."/>
            <person name="Kuo A."/>
            <person name="Liang C."/>
            <person name="Lipzen A."/>
            <person name="Lutzoni F."/>
            <person name="Magnuson J."/>
            <person name="Mondo S."/>
            <person name="Nolan M."/>
            <person name="Ohm R."/>
            <person name="Pangilinan J."/>
            <person name="Park H.-J."/>
            <person name="Ramirez L."/>
            <person name="Alfaro M."/>
            <person name="Sun H."/>
            <person name="Tritt A."/>
            <person name="Yoshinaga Y."/>
            <person name="Zwiers L.-H."/>
            <person name="Turgeon B."/>
            <person name="Goodwin S."/>
            <person name="Spatafora J."/>
            <person name="Crous P."/>
            <person name="Grigoriev I."/>
        </authorList>
    </citation>
    <scope>NUCLEOTIDE SEQUENCE</scope>
    <source>
        <strain evidence="2">CBS 109.77</strain>
    </source>
</reference>
<dbReference type="EMBL" id="MU002796">
    <property type="protein sequence ID" value="KAF2785619.1"/>
    <property type="molecule type" value="Genomic_DNA"/>
</dbReference>
<dbReference type="Proteomes" id="UP000799757">
    <property type="component" value="Unassembled WGS sequence"/>
</dbReference>
<evidence type="ECO:0000259" key="1">
    <source>
        <dbReference type="Pfam" id="PF07727"/>
    </source>
</evidence>
<keyword evidence="3" id="KW-1185">Reference proteome</keyword>
<dbReference type="Pfam" id="PF07727">
    <property type="entry name" value="RVT_2"/>
    <property type="match status" value="1"/>
</dbReference>
<feature type="non-terminal residue" evidence="2">
    <location>
        <position position="1"/>
    </location>
</feature>
<dbReference type="InterPro" id="IPR013103">
    <property type="entry name" value="RVT_2"/>
</dbReference>
<dbReference type="AlphaFoldDB" id="A0A6A6WNG9"/>
<sequence>VNKELIVFFYVNNIVVLYYSNNCKKHNDFAQRLLNTFSIYCLGPLKWFLGIRVVRDHLTSTVYLIQDSFINKVAV</sequence>
<proteinExistence type="predicted"/>